<organism evidence="1 2">
    <name type="scientific">Alicyclobacillus fastidiosus</name>
    <dbReference type="NCBI Taxonomy" id="392011"/>
    <lineage>
        <taxon>Bacteria</taxon>
        <taxon>Bacillati</taxon>
        <taxon>Bacillota</taxon>
        <taxon>Bacilli</taxon>
        <taxon>Bacillales</taxon>
        <taxon>Alicyclobacillaceae</taxon>
        <taxon>Alicyclobacillus</taxon>
    </lineage>
</organism>
<proteinExistence type="predicted"/>
<dbReference type="Proteomes" id="UP001579974">
    <property type="component" value="Unassembled WGS sequence"/>
</dbReference>
<reference evidence="1 2" key="1">
    <citation type="journal article" date="2024" name="Int. J. Mol. Sci.">
        <title>Exploration of Alicyclobacillus spp. Genome in Search of Antibiotic Resistance.</title>
        <authorList>
            <person name="Bucka-Kolendo J."/>
            <person name="Kiousi D.E."/>
            <person name="Dekowska A."/>
            <person name="Mikolajczuk-Szczyrba A."/>
            <person name="Karadedos D.M."/>
            <person name="Michael P."/>
            <person name="Galanis A."/>
            <person name="Sokolowska B."/>
        </authorList>
    </citation>
    <scope>NUCLEOTIDE SEQUENCE [LARGE SCALE GENOMIC DNA]</scope>
    <source>
        <strain evidence="1 2">KKP 3000</strain>
    </source>
</reference>
<dbReference type="EMBL" id="JBDXSU010000002">
    <property type="protein sequence ID" value="MFB5189316.1"/>
    <property type="molecule type" value="Genomic_DNA"/>
</dbReference>
<evidence type="ECO:0000313" key="2">
    <source>
        <dbReference type="Proteomes" id="UP001579974"/>
    </source>
</evidence>
<keyword evidence="2" id="KW-1185">Reference proteome</keyword>
<evidence type="ECO:0000313" key="1">
    <source>
        <dbReference type="EMBL" id="MFB5189316.1"/>
    </source>
</evidence>
<comment type="caution">
    <text evidence="1">The sequence shown here is derived from an EMBL/GenBank/DDBJ whole genome shotgun (WGS) entry which is preliminary data.</text>
</comment>
<dbReference type="Pfam" id="PF14375">
    <property type="entry name" value="Cys_rich_CWC"/>
    <property type="match status" value="1"/>
</dbReference>
<sequence>MSNNVCPLCGMDNHCGNVAGQPHGTCWCDKEVFPNEIFEQLPMSRSECSCICQNCLDQCKQSIDQQNIPSGT</sequence>
<accession>A0ABV5AB77</accession>
<gene>
    <name evidence="1" type="ORF">KKP3000_002323</name>
</gene>
<dbReference type="RefSeq" id="WP_275476792.1">
    <property type="nucleotide sequence ID" value="NZ_CP162940.1"/>
</dbReference>
<name>A0ABV5AB77_9BACL</name>
<dbReference type="InterPro" id="IPR032720">
    <property type="entry name" value="Cys_rich_CWC"/>
</dbReference>
<protein>
    <submittedName>
        <fullName evidence="1">Cysteine-rich CWC family protein</fullName>
    </submittedName>
</protein>